<dbReference type="InterPro" id="IPR021335">
    <property type="entry name" value="DUF2948"/>
</dbReference>
<organism evidence="1 3">
    <name type="scientific">Xanthobacter flavus</name>
    <dbReference type="NCBI Taxonomy" id="281"/>
    <lineage>
        <taxon>Bacteria</taxon>
        <taxon>Pseudomonadati</taxon>
        <taxon>Pseudomonadota</taxon>
        <taxon>Alphaproteobacteria</taxon>
        <taxon>Hyphomicrobiales</taxon>
        <taxon>Xanthobacteraceae</taxon>
        <taxon>Xanthobacter</taxon>
    </lineage>
</organism>
<accession>A0A9W6CSF8</accession>
<reference evidence="2 4" key="2">
    <citation type="submission" date="2023-07" db="EMBL/GenBank/DDBJ databases">
        <title>Genomic Encyclopedia of Type Strains, Phase IV (KMG-IV): sequencing the most valuable type-strain genomes for metagenomic binning, comparative biology and taxonomic classification.</title>
        <authorList>
            <person name="Goeker M."/>
        </authorList>
    </citation>
    <scope>NUCLEOTIDE SEQUENCE [LARGE SCALE GENOMIC DNA]</scope>
    <source>
        <strain evidence="2 4">DSM 338</strain>
    </source>
</reference>
<keyword evidence="4" id="KW-1185">Reference proteome</keyword>
<dbReference type="Proteomes" id="UP001144397">
    <property type="component" value="Unassembled WGS sequence"/>
</dbReference>
<dbReference type="Pfam" id="PF11164">
    <property type="entry name" value="DUF2948"/>
    <property type="match status" value="1"/>
</dbReference>
<comment type="caution">
    <text evidence="1">The sequence shown here is derived from an EMBL/GenBank/DDBJ whole genome shotgun (WGS) entry which is preliminary data.</text>
</comment>
<protein>
    <recommendedName>
        <fullName evidence="5">DUF2948 family protein</fullName>
    </recommendedName>
</protein>
<gene>
    <name evidence="2" type="ORF">GGQ86_002774</name>
    <name evidence="1" type="ORF">XFLAVUS301_26920</name>
</gene>
<dbReference type="EMBL" id="JAVDPY010000004">
    <property type="protein sequence ID" value="MDR6334298.1"/>
    <property type="molecule type" value="Genomic_DNA"/>
</dbReference>
<reference evidence="1" key="1">
    <citation type="submission" date="2022-12" db="EMBL/GenBank/DDBJ databases">
        <title>Reference genome sequencing for broad-spectrum identification of bacterial and archaeal isolates by mass spectrometry.</title>
        <authorList>
            <person name="Sekiguchi Y."/>
            <person name="Tourlousse D.M."/>
        </authorList>
    </citation>
    <scope>NUCLEOTIDE SEQUENCE</scope>
    <source>
        <strain evidence="1">301</strain>
    </source>
</reference>
<proteinExistence type="predicted"/>
<name>A0A9W6CSF8_XANFL</name>
<evidence type="ECO:0000313" key="3">
    <source>
        <dbReference type="Proteomes" id="UP001144397"/>
    </source>
</evidence>
<evidence type="ECO:0000313" key="4">
    <source>
        <dbReference type="Proteomes" id="UP001245370"/>
    </source>
</evidence>
<dbReference type="RefSeq" id="WP_281807920.1">
    <property type="nucleotide sequence ID" value="NZ_BSDO01000003.1"/>
</dbReference>
<dbReference type="AlphaFoldDB" id="A0A9W6CSF8"/>
<evidence type="ECO:0000313" key="2">
    <source>
        <dbReference type="EMBL" id="MDR6334298.1"/>
    </source>
</evidence>
<dbReference type="Proteomes" id="UP001245370">
    <property type="component" value="Unassembled WGS sequence"/>
</dbReference>
<dbReference type="GeneID" id="95763473"/>
<dbReference type="EMBL" id="BSDO01000003">
    <property type="protein sequence ID" value="GLI23018.1"/>
    <property type="molecule type" value="Genomic_DNA"/>
</dbReference>
<evidence type="ECO:0000313" key="1">
    <source>
        <dbReference type="EMBL" id="GLI23018.1"/>
    </source>
</evidence>
<sequence>MENLKLIALDEEDLAIFSAHLQDAVVKTVDMGFLPRLQRFALVLNRFDWDQKVVANETVRRRTGLHFERVRDVKCRGMEEGQRTGVLNLLAVTFMPGDLPSGFVYLTFSGGAEVRLEVECIEAGLRDLGPAWGCTHAPKHPEVAAPPAGVGGSAGQG</sequence>
<evidence type="ECO:0008006" key="5">
    <source>
        <dbReference type="Google" id="ProtNLM"/>
    </source>
</evidence>